<dbReference type="Pfam" id="PF13637">
    <property type="entry name" value="Ank_4"/>
    <property type="match status" value="1"/>
</dbReference>
<dbReference type="Proteomes" id="UP000509510">
    <property type="component" value="Chromosome I"/>
</dbReference>
<keyword evidence="2 3" id="KW-0040">ANK repeat</keyword>
<dbReference type="SUPFAM" id="SSF49899">
    <property type="entry name" value="Concanavalin A-like lectins/glucanases"/>
    <property type="match status" value="1"/>
</dbReference>
<feature type="repeat" description="ANK" evidence="3">
    <location>
        <begin position="1418"/>
        <end position="1450"/>
    </location>
</feature>
<dbReference type="Pfam" id="PF00622">
    <property type="entry name" value="SPRY"/>
    <property type="match status" value="1"/>
</dbReference>
<evidence type="ECO:0000256" key="1">
    <source>
        <dbReference type="ARBA" id="ARBA00022737"/>
    </source>
</evidence>
<dbReference type="PROSITE" id="PS50297">
    <property type="entry name" value="ANK_REP_REGION"/>
    <property type="match status" value="13"/>
</dbReference>
<dbReference type="InterPro" id="IPR001870">
    <property type="entry name" value="B30.2/SPRY"/>
</dbReference>
<accession>A0A7H8QLH5</accession>
<feature type="repeat" description="ANK" evidence="3">
    <location>
        <begin position="1352"/>
        <end position="1384"/>
    </location>
</feature>
<dbReference type="InterPro" id="IPR003877">
    <property type="entry name" value="SPRY_dom"/>
</dbReference>
<dbReference type="Gene3D" id="3.40.50.300">
    <property type="entry name" value="P-loop containing nucleotide triphosphate hydrolases"/>
    <property type="match status" value="1"/>
</dbReference>
<feature type="repeat" description="ANK" evidence="3">
    <location>
        <begin position="1018"/>
        <end position="1044"/>
    </location>
</feature>
<feature type="domain" description="B30.2/SPRY" evidence="5">
    <location>
        <begin position="1629"/>
        <end position="1792"/>
    </location>
</feature>
<dbReference type="Pfam" id="PF13857">
    <property type="entry name" value="Ank_5"/>
    <property type="match status" value="1"/>
</dbReference>
<dbReference type="PROSITE" id="PS50188">
    <property type="entry name" value="B302_SPRY"/>
    <property type="match status" value="1"/>
</dbReference>
<dbReference type="PANTHER" id="PTHR24198">
    <property type="entry name" value="ANKYRIN REPEAT AND PROTEIN KINASE DOMAIN-CONTAINING PROTEIN"/>
    <property type="match status" value="1"/>
</dbReference>
<dbReference type="SUPFAM" id="SSF48403">
    <property type="entry name" value="Ankyrin repeat"/>
    <property type="match status" value="3"/>
</dbReference>
<proteinExistence type="predicted"/>
<protein>
    <recommendedName>
        <fullName evidence="5">B30.2/SPRY domain-containing protein</fullName>
    </recommendedName>
</protein>
<feature type="non-terminal residue" evidence="6">
    <location>
        <position position="1"/>
    </location>
</feature>
<evidence type="ECO:0000256" key="4">
    <source>
        <dbReference type="SAM" id="MobiDB-lite"/>
    </source>
</evidence>
<evidence type="ECO:0000256" key="2">
    <source>
        <dbReference type="ARBA" id="ARBA00023043"/>
    </source>
</evidence>
<dbReference type="Gene3D" id="1.25.40.20">
    <property type="entry name" value="Ankyrin repeat-containing domain"/>
    <property type="match status" value="5"/>
</dbReference>
<dbReference type="InterPro" id="IPR013320">
    <property type="entry name" value="ConA-like_dom_sf"/>
</dbReference>
<feature type="compositionally biased region" description="Acidic residues" evidence="4">
    <location>
        <begin position="982"/>
        <end position="1017"/>
    </location>
</feature>
<dbReference type="SMART" id="SM00248">
    <property type="entry name" value="ANK"/>
    <property type="match status" value="25"/>
</dbReference>
<sequence>MIQCLLDPALVIADLDQKFRDIVYRITHVGLLAQHRADDKRQIWEELSVNMAHRLNNIYGWSIPVTLTQLSIAMQETEWAFLKVSGDYKALTFQESVPFRTQGHSEVLDTWQELSDKMRPSAASASAGPTLNDAYHSALSRFSLSHFQHGLSSSSPSNALRQLLSDEAYSAWKNNKESSILCLYGTNGVGKTTIAQGISMALASAGDTGVVVYFSFGNLDILHRSTASLLKTLIFKILSTIPATWNAIQDISVWIQQFHHITINELWILLRLLCSSRWLSRVFFIIDDIDKCTDGLVPRLEALLKMGDASDVQIKILTTGQSALVSMDSWSVSTINLSLPAWKEGDIGSAITSTTQEVIRQNHGLAELERNIIDGLKHCNSPIEVNIRLKALCQCARPLTSLSAQSNLSILEKPLPDLYAQLLGPLEKLDPWVRTALSLMSLSFRPLKLHDLAIVINLGLEIKDREDVVHSLPLDLGGDLTRALGVLVDLRDETAKFSHQSVTTYIQDQMTMQINQGTISPADGILTHGDLARRCLTYLRLFDLDSGPPATGYKTFLRSNDLDFTSYAVMHWPSHYTAHQDRKSLVQDILDFFALEKPRTQWAQWRRAGQSTPEINDLPMTPIALSAQHGLLEVVQQLLLQSGDKSISSEERTEALEMALHFGHLDVARELLHSLSPSKRAISLAARMGDLPLLKELIEKTEDPHSYALNCLETAAFCGHLGVINTFLELLPDARTFLNYNASVYRQSVRGGQLHILKRLLEVGTPPLPAETGTTLLHLSAEAGDLQMIGLLQTYDVEINCINEDGQTLLYHAVAAGHARVVAELAPKITPWGVDHDGLSPLHIAAIQGNMAVFMELIKCKPDVTATNNQGDQPIHLAAERGHFDIVVQLLNMGLDPKAANHDGFNLLHLAARGGHLAMVKDLLRRTKNSFSTNTGSNQKWGDQCAENPRVDPRSNSDKGIYDASKESSDRKNDTESKVNEDTEECEEEEGEGEDGDGGQTEEEEEEAVGEEDEDITYEPTPLHSAALKGYVEVIEVLLPHADDTLGNSYGSTPLHLAVRGGHTAAVKYLLSQGSSLGVCDTHGRQPIHLACDTGNLFILQMLLKNGSSFEATDDQGNTPLHISTESGHEQLVQALLDIGADVNHKQRGSGGSCLHIAAKIGHEGIVKLLIGAGVSLDEQDGKGRTALHVSLTHFREEVATCLLDRGADHNTRDIEGQTPLYSAIINGIDFRTIEKLQPSHDQVRKMIESDPMLIHTALRAKQGQRVIALLMHSGWNPLVKDENGETPLQLALKLGLPIEAEQLLERMNPDIPSIKEYSESLIDMSIQGFTAGVRKVLAYAEVDLEVKGGTYHQTPLAFAAENGKNDVVRLLLEKGADPNAKDDDDVTPILVAVWDHHKEIVTQLIDAEADIDARNILGYTSLDLAVLVRDAELVNLLLERGASIPNSEGREVTNILRQSIQEDHLQITEILLRNGANPFEVDSKGKTAIHEAAEAANPAFLEALLRNGTKSLPEGFEWTPLHLAAMVGDTELIRSHETHAHAKDTKGRTALHWATLRGHLEAVKILFDMQTDLKAQDEDGMTALHLSATQGNIDIVRFLADKGDQCSVWNVDGWSPIHLARSCGYEDTVSFLSDIVSLADAALAGFSPEWVSVGNTTGILVKDDGRQVIIENVTGDDLEERCQVRTKHPMPVINPVYYYEIAIIRLSPGRIMGLGFCEKDSSLRGMPGWREKTWGYHADDGGLFSEYTTATPFGPQYYVGDVVGCGVDFIARSAFFTHNGNFIRKFKFDCK</sequence>
<dbReference type="InterPro" id="IPR044736">
    <property type="entry name" value="Gid1/RanBPM/SPLA_SPRY"/>
</dbReference>
<dbReference type="InterPro" id="IPR056884">
    <property type="entry name" value="NPHP3-like_N"/>
</dbReference>
<feature type="repeat" description="ANK" evidence="3">
    <location>
        <begin position="1150"/>
        <end position="1182"/>
    </location>
</feature>
<feature type="repeat" description="ANK" evidence="3">
    <location>
        <begin position="1385"/>
        <end position="1417"/>
    </location>
</feature>
<evidence type="ECO:0000259" key="5">
    <source>
        <dbReference type="PROSITE" id="PS50188"/>
    </source>
</evidence>
<keyword evidence="1" id="KW-0677">Repeat</keyword>
<evidence type="ECO:0000256" key="3">
    <source>
        <dbReference type="PROSITE-ProRule" id="PRU00023"/>
    </source>
</evidence>
<feature type="repeat" description="ANK" evidence="3">
    <location>
        <begin position="837"/>
        <end position="869"/>
    </location>
</feature>
<dbReference type="Gene3D" id="2.60.120.920">
    <property type="match status" value="1"/>
</dbReference>
<reference evidence="7" key="1">
    <citation type="submission" date="2020-06" db="EMBL/GenBank/DDBJ databases">
        <title>A chromosome-scale genome assembly of Talaromyces rugulosus W13939.</title>
        <authorList>
            <person name="Wang B."/>
            <person name="Guo L."/>
            <person name="Ye K."/>
            <person name="Wang L."/>
        </authorList>
    </citation>
    <scope>NUCLEOTIDE SEQUENCE [LARGE SCALE GENOMIC DNA]</scope>
    <source>
        <strain evidence="7">W13939</strain>
    </source>
</reference>
<feature type="repeat" description="ANK" evidence="3">
    <location>
        <begin position="1083"/>
        <end position="1115"/>
    </location>
</feature>
<dbReference type="OrthoDB" id="4526885at2759"/>
<feature type="repeat" description="ANK" evidence="3">
    <location>
        <begin position="903"/>
        <end position="935"/>
    </location>
</feature>
<feature type="repeat" description="ANK" evidence="3">
    <location>
        <begin position="1580"/>
        <end position="1612"/>
    </location>
</feature>
<dbReference type="InterPro" id="IPR027417">
    <property type="entry name" value="P-loop_NTPase"/>
</dbReference>
<dbReference type="InterPro" id="IPR043136">
    <property type="entry name" value="B30.2/SPRY_sf"/>
</dbReference>
<dbReference type="KEGG" id="trg:TRUGW13939_01720"/>
<feature type="repeat" description="ANK" evidence="3">
    <location>
        <begin position="1116"/>
        <end position="1148"/>
    </location>
</feature>
<dbReference type="InterPro" id="IPR036770">
    <property type="entry name" value="Ankyrin_rpt-contain_sf"/>
</dbReference>
<feature type="repeat" description="ANK" evidence="3">
    <location>
        <begin position="1547"/>
        <end position="1579"/>
    </location>
</feature>
<dbReference type="PROSITE" id="PS50088">
    <property type="entry name" value="ANK_REPEAT"/>
    <property type="match status" value="15"/>
</dbReference>
<dbReference type="GeneID" id="55989230"/>
<evidence type="ECO:0000313" key="7">
    <source>
        <dbReference type="Proteomes" id="UP000509510"/>
    </source>
</evidence>
<dbReference type="EMBL" id="CP055898">
    <property type="protein sequence ID" value="QKX54632.1"/>
    <property type="molecule type" value="Genomic_DNA"/>
</dbReference>
<feature type="compositionally biased region" description="Basic and acidic residues" evidence="4">
    <location>
        <begin position="949"/>
        <end position="981"/>
    </location>
</feature>
<feature type="repeat" description="ANK" evidence="3">
    <location>
        <begin position="1183"/>
        <end position="1215"/>
    </location>
</feature>
<dbReference type="InterPro" id="IPR002110">
    <property type="entry name" value="Ankyrin_rpt"/>
</dbReference>
<feature type="repeat" description="ANK" evidence="3">
    <location>
        <begin position="870"/>
        <end position="902"/>
    </location>
</feature>
<dbReference type="Pfam" id="PF24883">
    <property type="entry name" value="NPHP3_N"/>
    <property type="match status" value="1"/>
</dbReference>
<dbReference type="PANTHER" id="PTHR24198:SF165">
    <property type="entry name" value="ANKYRIN REPEAT-CONTAINING PROTEIN-RELATED"/>
    <property type="match status" value="1"/>
</dbReference>
<organism evidence="6 7">
    <name type="scientific">Talaromyces rugulosus</name>
    <name type="common">Penicillium rugulosum</name>
    <dbReference type="NCBI Taxonomy" id="121627"/>
    <lineage>
        <taxon>Eukaryota</taxon>
        <taxon>Fungi</taxon>
        <taxon>Dikarya</taxon>
        <taxon>Ascomycota</taxon>
        <taxon>Pezizomycotina</taxon>
        <taxon>Eurotiomycetes</taxon>
        <taxon>Eurotiomycetidae</taxon>
        <taxon>Eurotiales</taxon>
        <taxon>Trichocomaceae</taxon>
        <taxon>Talaromyces</taxon>
        <taxon>Talaromyces sect. Islandici</taxon>
    </lineage>
</organism>
<evidence type="ECO:0000313" key="6">
    <source>
        <dbReference type="EMBL" id="QKX54632.1"/>
    </source>
</evidence>
<feature type="repeat" description="ANK" evidence="3">
    <location>
        <begin position="772"/>
        <end position="804"/>
    </location>
</feature>
<keyword evidence="7" id="KW-1185">Reference proteome</keyword>
<dbReference type="Pfam" id="PF12796">
    <property type="entry name" value="Ank_2"/>
    <property type="match status" value="6"/>
</dbReference>
<dbReference type="SUPFAM" id="SSF52540">
    <property type="entry name" value="P-loop containing nucleoside triphosphate hydrolases"/>
    <property type="match status" value="1"/>
</dbReference>
<dbReference type="PRINTS" id="PR01415">
    <property type="entry name" value="ANKYRIN"/>
</dbReference>
<feature type="compositionally biased region" description="Polar residues" evidence="4">
    <location>
        <begin position="930"/>
        <end position="941"/>
    </location>
</feature>
<feature type="repeat" description="ANK" evidence="3">
    <location>
        <begin position="1050"/>
        <end position="1082"/>
    </location>
</feature>
<dbReference type="CDD" id="cd12885">
    <property type="entry name" value="SPRY_RanBP_like"/>
    <property type="match status" value="1"/>
</dbReference>
<feature type="region of interest" description="Disordered" evidence="4">
    <location>
        <begin position="930"/>
        <end position="1018"/>
    </location>
</feature>
<name>A0A7H8QLH5_TALRU</name>
<gene>
    <name evidence="6" type="ORF">TRUGW13939_01720</name>
</gene>
<dbReference type="RefSeq" id="XP_035340811.1">
    <property type="nucleotide sequence ID" value="XM_035484918.1"/>
</dbReference>